<name>A0A7C9HGF4_9BACT</name>
<accession>A0A7C9HGF4</accession>
<feature type="chain" id="PRO_5028975018" description="WG repeat-containing protein" evidence="1">
    <location>
        <begin position="23"/>
        <end position="581"/>
    </location>
</feature>
<dbReference type="RefSeq" id="WP_155716311.1">
    <property type="nucleotide sequence ID" value="NZ_VVIQ01000009.1"/>
</dbReference>
<gene>
    <name evidence="2" type="ORF">F0475_08745</name>
</gene>
<dbReference type="PANTHER" id="PTHR37841:SF1">
    <property type="entry name" value="DUF3298 DOMAIN-CONTAINING PROTEIN"/>
    <property type="match status" value="1"/>
</dbReference>
<proteinExistence type="predicted"/>
<sequence>MRKYLLLSFVFALISLLSSCQKEESVAEYIPFRSEKDGKWGFINLDGDVLLEDEFKSEPTIVSNDRFFVKNKAGYWEMYTADKNARQVGKEYVQAGAFIEDVAPVVEKGKAIDFIDKNGKVRFTLGNVDGVAITSCRNFTDGLAVFKCGGYYGAIDASGNVVIKPDYLVLESAKDGKFIGVHNKYKGVKDRSKVKITVLDTSGKVLSEFPLAKISDGVDYFCDDVLAVAKEGTDGNNYWGLINEKGEWILHASHKIRSIKGMRNGKFIFSDGEQCGLMDFNGDVLIRPKYSNIKFTGANQLFVLDDHTDAQWKLITEEEDVVSPNEFDDVYPLSGDKYFVKDDGDSWIIIDDKGKEVKTKADIYEFSYNQGDTEFESQYLDLTSFINQLHIKKDGLLGLNLTMEVADVIKSFSFLDKQYGEGDFSNNASSYRYSNDISVDLNFNNVKFQIAALFDDNVADYTFSSGFSNISPNQISVTFYNEKLLKGHLSQLTRSLKAKLKKVGTIVKETEYALIVASGNAYYFVGSDGDKVYLNYGNFDVNAINLNMFTGSDDAVTTTSDSYADDTEYADSVCLDSAIAY</sequence>
<dbReference type="AlphaFoldDB" id="A0A7C9HGF4"/>
<dbReference type="PROSITE" id="PS51257">
    <property type="entry name" value="PROKAR_LIPOPROTEIN"/>
    <property type="match status" value="1"/>
</dbReference>
<keyword evidence="1" id="KW-0732">Signal</keyword>
<evidence type="ECO:0000256" key="1">
    <source>
        <dbReference type="SAM" id="SignalP"/>
    </source>
</evidence>
<evidence type="ECO:0008006" key="4">
    <source>
        <dbReference type="Google" id="ProtNLM"/>
    </source>
</evidence>
<reference evidence="2 3" key="1">
    <citation type="submission" date="2019-09" db="EMBL/GenBank/DDBJ databases">
        <title>Prevotella A2879 sp. nov., isolated from an abscess of a patient.</title>
        <authorList>
            <person name="Buhl M."/>
            <person name="Oberhettinger P."/>
        </authorList>
    </citation>
    <scope>NUCLEOTIDE SEQUENCE [LARGE SCALE GENOMIC DNA]</scope>
    <source>
        <strain evidence="2 3">A2879</strain>
    </source>
</reference>
<evidence type="ECO:0000313" key="2">
    <source>
        <dbReference type="EMBL" id="MUL28384.1"/>
    </source>
</evidence>
<dbReference type="PANTHER" id="PTHR37841">
    <property type="entry name" value="GLR2918 PROTEIN"/>
    <property type="match status" value="1"/>
</dbReference>
<dbReference type="EMBL" id="VVIQ01000009">
    <property type="protein sequence ID" value="MUL28384.1"/>
    <property type="molecule type" value="Genomic_DNA"/>
</dbReference>
<comment type="caution">
    <text evidence="2">The sequence shown here is derived from an EMBL/GenBank/DDBJ whole genome shotgun (WGS) entry which is preliminary data.</text>
</comment>
<keyword evidence="3" id="KW-1185">Reference proteome</keyword>
<dbReference type="Pfam" id="PF14903">
    <property type="entry name" value="WG_beta_rep"/>
    <property type="match status" value="2"/>
</dbReference>
<dbReference type="Proteomes" id="UP000482295">
    <property type="component" value="Unassembled WGS sequence"/>
</dbReference>
<organism evidence="2 3">
    <name type="scientific">Prevotella vespertina</name>
    <dbReference type="NCBI Taxonomy" id="2608404"/>
    <lineage>
        <taxon>Bacteria</taxon>
        <taxon>Pseudomonadati</taxon>
        <taxon>Bacteroidota</taxon>
        <taxon>Bacteroidia</taxon>
        <taxon>Bacteroidales</taxon>
        <taxon>Prevotellaceae</taxon>
        <taxon>Prevotella</taxon>
    </lineage>
</organism>
<dbReference type="InterPro" id="IPR032774">
    <property type="entry name" value="WG_beta_rep"/>
</dbReference>
<feature type="signal peptide" evidence="1">
    <location>
        <begin position="1"/>
        <end position="22"/>
    </location>
</feature>
<protein>
    <recommendedName>
        <fullName evidence="4">WG repeat-containing protein</fullName>
    </recommendedName>
</protein>
<evidence type="ECO:0000313" key="3">
    <source>
        <dbReference type="Proteomes" id="UP000482295"/>
    </source>
</evidence>